<feature type="compositionally biased region" description="Low complexity" evidence="1">
    <location>
        <begin position="29"/>
        <end position="54"/>
    </location>
</feature>
<name>A0AAU7AZR3_9ACTN</name>
<sequence>MRRLAPLVLIASTVGLVALSGCGDDGGDDTAAVPTITSSSPTPSSPSVPSVPARPQVPEAYQVPRAVPQRPNGRTTDAVSARVIKKWLGALSKGDIERAARFFALPARVQNGTSVLTLRKAGDRVIFNEAFPCGARATKLQQGGKGFTIVDFVLTERAGGDCMGGAGGEARSAIRVVDGHITDWYRLDRLVPSSPTPPDPGSPGRGSIA</sequence>
<evidence type="ECO:0000256" key="2">
    <source>
        <dbReference type="SAM" id="SignalP"/>
    </source>
</evidence>
<evidence type="ECO:0008006" key="4">
    <source>
        <dbReference type="Google" id="ProtNLM"/>
    </source>
</evidence>
<keyword evidence="2" id="KW-0732">Signal</keyword>
<protein>
    <recommendedName>
        <fullName evidence="4">SnoaL-like domain-containing protein</fullName>
    </recommendedName>
</protein>
<proteinExistence type="predicted"/>
<dbReference type="PROSITE" id="PS51257">
    <property type="entry name" value="PROKAR_LIPOPROTEIN"/>
    <property type="match status" value="1"/>
</dbReference>
<gene>
    <name evidence="3" type="ORF">DSM112329_04073</name>
</gene>
<reference evidence="3" key="1">
    <citation type="submission" date="2022-12" db="EMBL/GenBank/DDBJ databases">
        <title>Paraconexibacter alkalitolerans sp. nov. and Baekduia alba sp. nov., isolated from soil and emended description of the genera Paraconexibacter (Chun et al., 2020) and Baekduia (An et al., 2020).</title>
        <authorList>
            <person name="Vieira S."/>
            <person name="Huber K.J."/>
            <person name="Geppert A."/>
            <person name="Wolf J."/>
            <person name="Neumann-Schaal M."/>
            <person name="Muesken M."/>
            <person name="Overmann J."/>
        </authorList>
    </citation>
    <scope>NUCLEOTIDE SEQUENCE</scope>
    <source>
        <strain evidence="3">AEG42_29</strain>
    </source>
</reference>
<dbReference type="RefSeq" id="WP_354698398.1">
    <property type="nucleotide sequence ID" value="NZ_CP114014.1"/>
</dbReference>
<evidence type="ECO:0000313" key="3">
    <source>
        <dbReference type="EMBL" id="XAY07193.1"/>
    </source>
</evidence>
<feature type="region of interest" description="Disordered" evidence="1">
    <location>
        <begin position="189"/>
        <end position="209"/>
    </location>
</feature>
<dbReference type="AlphaFoldDB" id="A0AAU7AZR3"/>
<feature type="chain" id="PRO_5043324590" description="SnoaL-like domain-containing protein" evidence="2">
    <location>
        <begin position="24"/>
        <end position="209"/>
    </location>
</feature>
<dbReference type="KEGG" id="parq:DSM112329_04073"/>
<feature type="region of interest" description="Disordered" evidence="1">
    <location>
        <begin position="28"/>
        <end position="54"/>
    </location>
</feature>
<organism evidence="3">
    <name type="scientific">Paraconexibacter sp. AEG42_29</name>
    <dbReference type="NCBI Taxonomy" id="2997339"/>
    <lineage>
        <taxon>Bacteria</taxon>
        <taxon>Bacillati</taxon>
        <taxon>Actinomycetota</taxon>
        <taxon>Thermoleophilia</taxon>
        <taxon>Solirubrobacterales</taxon>
        <taxon>Paraconexibacteraceae</taxon>
        <taxon>Paraconexibacter</taxon>
    </lineage>
</organism>
<feature type="signal peptide" evidence="2">
    <location>
        <begin position="1"/>
        <end position="23"/>
    </location>
</feature>
<evidence type="ECO:0000256" key="1">
    <source>
        <dbReference type="SAM" id="MobiDB-lite"/>
    </source>
</evidence>
<accession>A0AAU7AZR3</accession>
<dbReference type="EMBL" id="CP114014">
    <property type="protein sequence ID" value="XAY07193.1"/>
    <property type="molecule type" value="Genomic_DNA"/>
</dbReference>